<dbReference type="InterPro" id="IPR022535">
    <property type="entry name" value="Golgi_pH-regulator_cons_dom"/>
</dbReference>
<evidence type="ECO:0000256" key="5">
    <source>
        <dbReference type="SAM" id="Phobius"/>
    </source>
</evidence>
<dbReference type="Proteomes" id="UP000799421">
    <property type="component" value="Unassembled WGS sequence"/>
</dbReference>
<evidence type="ECO:0000259" key="6">
    <source>
        <dbReference type="Pfam" id="PF12430"/>
    </source>
</evidence>
<feature type="domain" description="Abscisic acid G-protein coupled receptor-like" evidence="6">
    <location>
        <begin position="321"/>
        <end position="502"/>
    </location>
</feature>
<evidence type="ECO:0000256" key="1">
    <source>
        <dbReference type="ARBA" id="ARBA00004141"/>
    </source>
</evidence>
<evidence type="ECO:0000256" key="4">
    <source>
        <dbReference type="ARBA" id="ARBA00023136"/>
    </source>
</evidence>
<feature type="transmembrane region" description="Helical" evidence="5">
    <location>
        <begin position="432"/>
        <end position="453"/>
    </location>
</feature>
<keyword evidence="2 5" id="KW-0812">Transmembrane</keyword>
<dbReference type="Pfam" id="PF12537">
    <property type="entry name" value="GPHR_N"/>
    <property type="match status" value="1"/>
</dbReference>
<feature type="transmembrane region" description="Helical" evidence="5">
    <location>
        <begin position="200"/>
        <end position="221"/>
    </location>
</feature>
<feature type="domain" description="Golgi pH regulator conserved" evidence="7">
    <location>
        <begin position="193"/>
        <end position="257"/>
    </location>
</feature>
<reference evidence="8" key="1">
    <citation type="journal article" date="2020" name="Stud. Mycol.">
        <title>101 Dothideomycetes genomes: a test case for predicting lifestyles and emergence of pathogens.</title>
        <authorList>
            <person name="Haridas S."/>
            <person name="Albert R."/>
            <person name="Binder M."/>
            <person name="Bloem J."/>
            <person name="Labutti K."/>
            <person name="Salamov A."/>
            <person name="Andreopoulos B."/>
            <person name="Baker S."/>
            <person name="Barry K."/>
            <person name="Bills G."/>
            <person name="Bluhm B."/>
            <person name="Cannon C."/>
            <person name="Castanera R."/>
            <person name="Culley D."/>
            <person name="Daum C."/>
            <person name="Ezra D."/>
            <person name="Gonzalez J."/>
            <person name="Henrissat B."/>
            <person name="Kuo A."/>
            <person name="Liang C."/>
            <person name="Lipzen A."/>
            <person name="Lutzoni F."/>
            <person name="Magnuson J."/>
            <person name="Mondo S."/>
            <person name="Nolan M."/>
            <person name="Ohm R."/>
            <person name="Pangilinan J."/>
            <person name="Park H.-J."/>
            <person name="Ramirez L."/>
            <person name="Alfaro M."/>
            <person name="Sun H."/>
            <person name="Tritt A."/>
            <person name="Yoshinaga Y."/>
            <person name="Zwiers L.-H."/>
            <person name="Turgeon B."/>
            <person name="Goodwin S."/>
            <person name="Spatafora J."/>
            <person name="Crous P."/>
            <person name="Grigoriev I."/>
        </authorList>
    </citation>
    <scope>NUCLEOTIDE SEQUENCE</scope>
    <source>
        <strain evidence="8">CBS 480.64</strain>
    </source>
</reference>
<accession>A0A6A7BXI0</accession>
<protein>
    <recommendedName>
        <fullName evidence="10">Abscisic acid G-protein coupled receptor-like domain-containing protein</fullName>
    </recommendedName>
</protein>
<dbReference type="PANTHER" id="PTHR15948">
    <property type="entry name" value="G-PROTEIN COUPLED RECEPTOR 89-RELATED"/>
    <property type="match status" value="1"/>
</dbReference>
<dbReference type="PANTHER" id="PTHR15948:SF0">
    <property type="entry name" value="GOLGI PH REGULATOR A-RELATED"/>
    <property type="match status" value="1"/>
</dbReference>
<keyword evidence="4 5" id="KW-0472">Membrane</keyword>
<dbReference type="GO" id="GO:0016020">
    <property type="term" value="C:membrane"/>
    <property type="evidence" value="ECO:0007669"/>
    <property type="project" value="UniProtKB-SubCell"/>
</dbReference>
<evidence type="ECO:0000313" key="8">
    <source>
        <dbReference type="EMBL" id="KAF2859921.1"/>
    </source>
</evidence>
<dbReference type="InterPro" id="IPR015672">
    <property type="entry name" value="GPHR/GTG"/>
</dbReference>
<dbReference type="OrthoDB" id="264392at2759"/>
<feature type="transmembrane region" description="Helical" evidence="5">
    <location>
        <begin position="395"/>
        <end position="412"/>
    </location>
</feature>
<sequence length="517" mass="56924">MDHGSEIRSFNHAPPAALLLSSIPLLLTLVATAAIAQQRIFPVLSTQDPSAFRLPVFHDEAPKAPWRRPSARKLARLVFSSSLGLSTVLIELLLCEITNTLHPAAREVALRLVLKSLLVLSIVLTPALEIHSFAEIVWGMSSDTSTQRTKRWLRLVSESSLVVAWLLVFWYIPQAAILRHVVRNSEHDEYAFAEACLERVGVIGICLMACLAGFAAVSSLWQTFGVRHPPVRDEDIARKEAGLKATDEMLNVKQSRLRALQSRLADPNAPTPSLLGRVIGSVKGDAAEVKSLKMEVEGLETMRYTLTSSLSALKTRHSEQQRAKTSLGKAVQVTNSLFAVYCAYRICATSISGIRRWLHPSHTYTSSTDPINNFLALLTTHLNSNLDRAAWSRQISFLLAGVMLSASFNAVLQTFRLFARFAPAWLKRTQSSSLSLVISQIVGTYVISSALLLRSNLPADMGGAISQALGAPLEKRFVEAWFEYWFLVAVGLTAVGIWIGRKLNGDDDDDDNEGKEV</sequence>
<evidence type="ECO:0008006" key="10">
    <source>
        <dbReference type="Google" id="ProtNLM"/>
    </source>
</evidence>
<dbReference type="AlphaFoldDB" id="A0A6A7BXI0"/>
<feature type="transmembrane region" description="Helical" evidence="5">
    <location>
        <begin position="16"/>
        <end position="36"/>
    </location>
</feature>
<name>A0A6A7BXI0_9PEZI</name>
<evidence type="ECO:0000313" key="9">
    <source>
        <dbReference type="Proteomes" id="UP000799421"/>
    </source>
</evidence>
<dbReference type="InterPro" id="IPR025969">
    <property type="entry name" value="ABA_GPCR_dom"/>
</dbReference>
<gene>
    <name evidence="8" type="ORF">K470DRAFT_258446</name>
</gene>
<organism evidence="8 9">
    <name type="scientific">Piedraia hortae CBS 480.64</name>
    <dbReference type="NCBI Taxonomy" id="1314780"/>
    <lineage>
        <taxon>Eukaryota</taxon>
        <taxon>Fungi</taxon>
        <taxon>Dikarya</taxon>
        <taxon>Ascomycota</taxon>
        <taxon>Pezizomycotina</taxon>
        <taxon>Dothideomycetes</taxon>
        <taxon>Dothideomycetidae</taxon>
        <taxon>Capnodiales</taxon>
        <taxon>Piedraiaceae</taxon>
        <taxon>Piedraia</taxon>
    </lineage>
</organism>
<dbReference type="EMBL" id="MU005987">
    <property type="protein sequence ID" value="KAF2859921.1"/>
    <property type="molecule type" value="Genomic_DNA"/>
</dbReference>
<keyword evidence="3 5" id="KW-1133">Transmembrane helix</keyword>
<evidence type="ECO:0000256" key="3">
    <source>
        <dbReference type="ARBA" id="ARBA00022989"/>
    </source>
</evidence>
<proteinExistence type="predicted"/>
<evidence type="ECO:0000256" key="2">
    <source>
        <dbReference type="ARBA" id="ARBA00022692"/>
    </source>
</evidence>
<feature type="transmembrane region" description="Helical" evidence="5">
    <location>
        <begin position="152"/>
        <end position="172"/>
    </location>
</feature>
<keyword evidence="9" id="KW-1185">Reference proteome</keyword>
<evidence type="ECO:0000259" key="7">
    <source>
        <dbReference type="Pfam" id="PF12537"/>
    </source>
</evidence>
<dbReference type="Pfam" id="PF12430">
    <property type="entry name" value="ABA_GPCR"/>
    <property type="match status" value="1"/>
</dbReference>
<feature type="transmembrane region" description="Helical" evidence="5">
    <location>
        <begin position="481"/>
        <end position="500"/>
    </location>
</feature>
<comment type="subcellular location">
    <subcellularLocation>
        <location evidence="1">Membrane</location>
        <topology evidence="1">Multi-pass membrane protein</topology>
    </subcellularLocation>
</comment>